<dbReference type="GO" id="GO:0000463">
    <property type="term" value="P:maturation of LSU-rRNA from tricistronic rRNA transcript (SSU-rRNA, 5.8S rRNA, LSU-rRNA)"/>
    <property type="evidence" value="ECO:0007669"/>
    <property type="project" value="TreeGrafter"/>
</dbReference>
<accession>A0A7S3HRU1</accession>
<dbReference type="Gene3D" id="3.30.1390.20">
    <property type="entry name" value="Ribosomal protein L30, ferredoxin-like fold domain"/>
    <property type="match status" value="1"/>
</dbReference>
<name>A0A7S3HRU1_9STRA</name>
<dbReference type="GO" id="GO:0022625">
    <property type="term" value="C:cytosolic large ribosomal subunit"/>
    <property type="evidence" value="ECO:0007669"/>
    <property type="project" value="TreeGrafter"/>
</dbReference>
<reference evidence="1" key="1">
    <citation type="submission" date="2021-01" db="EMBL/GenBank/DDBJ databases">
        <authorList>
            <person name="Corre E."/>
            <person name="Pelletier E."/>
            <person name="Niang G."/>
            <person name="Scheremetjew M."/>
            <person name="Finn R."/>
            <person name="Kale V."/>
            <person name="Holt S."/>
            <person name="Cochrane G."/>
            <person name="Meng A."/>
            <person name="Brown T."/>
            <person name="Cohen L."/>
        </authorList>
    </citation>
    <scope>NUCLEOTIDE SEQUENCE</scope>
    <source>
        <strain evidence="1">CCAP 955/1</strain>
    </source>
</reference>
<gene>
    <name evidence="1" type="ORF">SELO1098_LOCUS31737</name>
</gene>
<dbReference type="GO" id="GO:0003735">
    <property type="term" value="F:structural constituent of ribosome"/>
    <property type="evidence" value="ECO:0007669"/>
    <property type="project" value="TreeGrafter"/>
</dbReference>
<dbReference type="InterPro" id="IPR039699">
    <property type="entry name" value="Ribosomal_uL30"/>
</dbReference>
<sequence length="201" mass="22592">MKIIRAEKLIKNCLIRIQDRKRQKTSKKKRPNPKPVHAARSLAVIRNGRMGGSKEVKVALRQMGLGLRNTLVFAPNDADTARNLELVKPFAFWGKCSFKVVFNLVHKKAMFKDPEAPKEKVMLCDNVLIEKHLGDLGVLCTEDLAHALHTNGKTFTAVRERLWPIPLGDAKKSNGMVHDKKFTFGDLQSAMDLKVAKLIGE</sequence>
<protein>
    <recommendedName>
        <fullName evidence="2">Ribosomal protein L30 ferredoxin-like fold domain-containing protein</fullName>
    </recommendedName>
</protein>
<dbReference type="PANTHER" id="PTHR11524:SF16">
    <property type="entry name" value="LARGE RIBOSOMAL SUBUNIT PROTEIN UL30"/>
    <property type="match status" value="1"/>
</dbReference>
<dbReference type="AlphaFoldDB" id="A0A7S3HRU1"/>
<evidence type="ECO:0008006" key="2">
    <source>
        <dbReference type="Google" id="ProtNLM"/>
    </source>
</evidence>
<dbReference type="SUPFAM" id="SSF55129">
    <property type="entry name" value="Ribosomal protein L30p/L7e"/>
    <property type="match status" value="1"/>
</dbReference>
<dbReference type="GO" id="GO:0003723">
    <property type="term" value="F:RNA binding"/>
    <property type="evidence" value="ECO:0007669"/>
    <property type="project" value="TreeGrafter"/>
</dbReference>
<dbReference type="PANTHER" id="PTHR11524">
    <property type="entry name" value="60S RIBOSOMAL PROTEIN L7"/>
    <property type="match status" value="1"/>
</dbReference>
<dbReference type="EMBL" id="HBIC01061853">
    <property type="protein sequence ID" value="CAE0302879.1"/>
    <property type="molecule type" value="Transcribed_RNA"/>
</dbReference>
<dbReference type="InterPro" id="IPR036919">
    <property type="entry name" value="Ribo_uL30_ferredoxin-like_sf"/>
</dbReference>
<proteinExistence type="predicted"/>
<organism evidence="1">
    <name type="scientific">Spumella elongata</name>
    <dbReference type="NCBI Taxonomy" id="89044"/>
    <lineage>
        <taxon>Eukaryota</taxon>
        <taxon>Sar</taxon>
        <taxon>Stramenopiles</taxon>
        <taxon>Ochrophyta</taxon>
        <taxon>Chrysophyceae</taxon>
        <taxon>Chromulinales</taxon>
        <taxon>Chromulinaceae</taxon>
        <taxon>Spumella</taxon>
    </lineage>
</organism>
<evidence type="ECO:0000313" key="1">
    <source>
        <dbReference type="EMBL" id="CAE0302879.1"/>
    </source>
</evidence>